<dbReference type="InterPro" id="IPR016039">
    <property type="entry name" value="Thiolase-like"/>
</dbReference>
<feature type="domain" description="ChsH2 C-terminal OB-fold" evidence="4">
    <location>
        <begin position="396"/>
        <end position="450"/>
    </location>
</feature>
<keyword evidence="2" id="KW-0012">Acyltransferase</keyword>
<proteinExistence type="predicted"/>
<protein>
    <submittedName>
        <fullName evidence="6">Unannotated protein</fullName>
    </submittedName>
</protein>
<dbReference type="GO" id="GO:0044550">
    <property type="term" value="P:secondary metabolite biosynthetic process"/>
    <property type="evidence" value="ECO:0007669"/>
    <property type="project" value="TreeGrafter"/>
</dbReference>
<dbReference type="Pfam" id="PF08541">
    <property type="entry name" value="ACP_syn_III_C"/>
    <property type="match status" value="1"/>
</dbReference>
<dbReference type="InterPro" id="IPR013747">
    <property type="entry name" value="ACP_syn_III_C"/>
</dbReference>
<dbReference type="EMBL" id="CAFBOR010000216">
    <property type="protein sequence ID" value="CAB4998117.1"/>
    <property type="molecule type" value="Genomic_DNA"/>
</dbReference>
<evidence type="ECO:0000256" key="2">
    <source>
        <dbReference type="ARBA" id="ARBA00023315"/>
    </source>
</evidence>
<evidence type="ECO:0000259" key="5">
    <source>
        <dbReference type="Pfam" id="PF08541"/>
    </source>
</evidence>
<dbReference type="AlphaFoldDB" id="A0A6J7NYK9"/>
<sequence length="475" mass="50299">MEGRVRYRLTMRGIISWGTYLPFRRLDRTTIASVAGSGGGKGTRTVASYDEDTTTLGVEAARVALRDCPDAPPLSLWFATADPAYLDKTNAAAVHAALRLDSAVPAYDALGSIRSALGALRAALDSSSTSLVVTADRRGSLPGSPDESAGGDGASSVLIGDDAIDAPVLAEIVAWESLTEEFLDRWRTPGDPRSRQWEERFGETRYTDLGARAIAALLRTTGLAVDAIDHLIVVGPHDRANTAVAKKSGVASDRVVDALGAVVGNTGAAAPLLVLASVLERALPGQRILLLVLADGADAVLLRTTPAISQHKASRPTSEQISAGAPVAYGKYLAWRGLLPVEPPRRPEPARPSSSAASRNTEGKFGFVGSEDEDGVVHLPPADGDWSMRPMSEVLGTIVTFTIDRLAYSQSPPVVFAVVDFDGGGRLPVELTDVDPEDVAIGGRVEMTFRKLFTADGIHNYFWKARPVRVNGVEG</sequence>
<gene>
    <name evidence="6" type="ORF">UFOPK3974_01336</name>
</gene>
<dbReference type="Pfam" id="PF01796">
    <property type="entry name" value="OB_ChsH2_C"/>
    <property type="match status" value="1"/>
</dbReference>
<evidence type="ECO:0000313" key="6">
    <source>
        <dbReference type="EMBL" id="CAB4998117.1"/>
    </source>
</evidence>
<dbReference type="Gene3D" id="3.40.47.10">
    <property type="match status" value="2"/>
</dbReference>
<evidence type="ECO:0000259" key="4">
    <source>
        <dbReference type="Pfam" id="PF01796"/>
    </source>
</evidence>
<evidence type="ECO:0000256" key="3">
    <source>
        <dbReference type="SAM" id="MobiDB-lite"/>
    </source>
</evidence>
<dbReference type="SUPFAM" id="SSF50249">
    <property type="entry name" value="Nucleic acid-binding proteins"/>
    <property type="match status" value="1"/>
</dbReference>
<dbReference type="PANTHER" id="PTHR34069">
    <property type="entry name" value="3-OXOACYL-[ACYL-CARRIER-PROTEIN] SYNTHASE 3"/>
    <property type="match status" value="1"/>
</dbReference>
<keyword evidence="1" id="KW-0808">Transferase</keyword>
<dbReference type="PANTHER" id="PTHR34069:SF2">
    <property type="entry name" value="BETA-KETOACYL-[ACYL-CARRIER-PROTEIN] SYNTHASE III"/>
    <property type="match status" value="1"/>
</dbReference>
<feature type="domain" description="Beta-ketoacyl-[acyl-carrier-protein] synthase III C-terminal" evidence="5">
    <location>
        <begin position="218"/>
        <end position="296"/>
    </location>
</feature>
<evidence type="ECO:0000256" key="1">
    <source>
        <dbReference type="ARBA" id="ARBA00022679"/>
    </source>
</evidence>
<feature type="region of interest" description="Disordered" evidence="3">
    <location>
        <begin position="135"/>
        <end position="154"/>
    </location>
</feature>
<dbReference type="GO" id="GO:0016746">
    <property type="term" value="F:acyltransferase activity"/>
    <property type="evidence" value="ECO:0007669"/>
    <property type="project" value="UniProtKB-KW"/>
</dbReference>
<dbReference type="InterPro" id="IPR012340">
    <property type="entry name" value="NA-bd_OB-fold"/>
</dbReference>
<feature type="region of interest" description="Disordered" evidence="3">
    <location>
        <begin position="342"/>
        <end position="364"/>
    </location>
</feature>
<name>A0A6J7NYK9_9ZZZZ</name>
<dbReference type="SUPFAM" id="SSF53901">
    <property type="entry name" value="Thiolase-like"/>
    <property type="match status" value="2"/>
</dbReference>
<organism evidence="6">
    <name type="scientific">freshwater metagenome</name>
    <dbReference type="NCBI Taxonomy" id="449393"/>
    <lineage>
        <taxon>unclassified sequences</taxon>
        <taxon>metagenomes</taxon>
        <taxon>ecological metagenomes</taxon>
    </lineage>
</organism>
<dbReference type="InterPro" id="IPR002878">
    <property type="entry name" value="ChsH2_C"/>
</dbReference>
<reference evidence="6" key="1">
    <citation type="submission" date="2020-05" db="EMBL/GenBank/DDBJ databases">
        <authorList>
            <person name="Chiriac C."/>
            <person name="Salcher M."/>
            <person name="Ghai R."/>
            <person name="Kavagutti S V."/>
        </authorList>
    </citation>
    <scope>NUCLEOTIDE SEQUENCE</scope>
</reference>
<accession>A0A6J7NYK9</accession>